<evidence type="ECO:0000313" key="3">
    <source>
        <dbReference type="Proteomes" id="UP001233999"/>
    </source>
</evidence>
<gene>
    <name evidence="2" type="ORF">L9F63_004951</name>
</gene>
<dbReference type="EMBL" id="JASPKZ010008858">
    <property type="protein sequence ID" value="KAJ9578847.1"/>
    <property type="molecule type" value="Genomic_DNA"/>
</dbReference>
<evidence type="ECO:0000256" key="1">
    <source>
        <dbReference type="SAM" id="SignalP"/>
    </source>
</evidence>
<sequence length="60" mass="6421">MCTVKRTQLLFMGLLSVATAAITNEVPIQDIGDSASGERTAKMGMQSATMLAEIAREMVM</sequence>
<comment type="caution">
    <text evidence="2">The sequence shown here is derived from an EMBL/GenBank/DDBJ whole genome shotgun (WGS) entry which is preliminary data.</text>
</comment>
<accession>A0AAD8E6X0</accession>
<name>A0AAD8E6X0_DIPPU</name>
<protein>
    <submittedName>
        <fullName evidence="2">Uncharacterized protein</fullName>
    </submittedName>
</protein>
<feature type="non-terminal residue" evidence="2">
    <location>
        <position position="60"/>
    </location>
</feature>
<evidence type="ECO:0000313" key="2">
    <source>
        <dbReference type="EMBL" id="KAJ9578847.1"/>
    </source>
</evidence>
<feature type="chain" id="PRO_5042286568" evidence="1">
    <location>
        <begin position="21"/>
        <end position="60"/>
    </location>
</feature>
<reference evidence="2" key="2">
    <citation type="submission" date="2023-05" db="EMBL/GenBank/DDBJ databases">
        <authorList>
            <person name="Fouks B."/>
        </authorList>
    </citation>
    <scope>NUCLEOTIDE SEQUENCE</scope>
    <source>
        <strain evidence="2">Stay&amp;Tobe</strain>
        <tissue evidence="2">Testes</tissue>
    </source>
</reference>
<reference evidence="2" key="1">
    <citation type="journal article" date="2023" name="IScience">
        <title>Live-bearing cockroach genome reveals convergent evolutionary mechanisms linked to viviparity in insects and beyond.</title>
        <authorList>
            <person name="Fouks B."/>
            <person name="Harrison M.C."/>
            <person name="Mikhailova A.A."/>
            <person name="Marchal E."/>
            <person name="English S."/>
            <person name="Carruthers M."/>
            <person name="Jennings E.C."/>
            <person name="Chiamaka E.L."/>
            <person name="Frigard R.A."/>
            <person name="Pippel M."/>
            <person name="Attardo G.M."/>
            <person name="Benoit J.B."/>
            <person name="Bornberg-Bauer E."/>
            <person name="Tobe S.S."/>
        </authorList>
    </citation>
    <scope>NUCLEOTIDE SEQUENCE</scope>
    <source>
        <strain evidence="2">Stay&amp;Tobe</strain>
    </source>
</reference>
<dbReference type="Proteomes" id="UP001233999">
    <property type="component" value="Unassembled WGS sequence"/>
</dbReference>
<dbReference type="AlphaFoldDB" id="A0AAD8E6X0"/>
<feature type="signal peptide" evidence="1">
    <location>
        <begin position="1"/>
        <end position="20"/>
    </location>
</feature>
<organism evidence="2 3">
    <name type="scientific">Diploptera punctata</name>
    <name type="common">Pacific beetle cockroach</name>
    <dbReference type="NCBI Taxonomy" id="6984"/>
    <lineage>
        <taxon>Eukaryota</taxon>
        <taxon>Metazoa</taxon>
        <taxon>Ecdysozoa</taxon>
        <taxon>Arthropoda</taxon>
        <taxon>Hexapoda</taxon>
        <taxon>Insecta</taxon>
        <taxon>Pterygota</taxon>
        <taxon>Neoptera</taxon>
        <taxon>Polyneoptera</taxon>
        <taxon>Dictyoptera</taxon>
        <taxon>Blattodea</taxon>
        <taxon>Blaberoidea</taxon>
        <taxon>Blaberidae</taxon>
        <taxon>Diplopterinae</taxon>
        <taxon>Diploptera</taxon>
    </lineage>
</organism>
<keyword evidence="1" id="KW-0732">Signal</keyword>
<proteinExistence type="predicted"/>
<keyword evidence="3" id="KW-1185">Reference proteome</keyword>